<evidence type="ECO:0000313" key="3">
    <source>
        <dbReference type="Proteomes" id="UP000018144"/>
    </source>
</evidence>
<dbReference type="Proteomes" id="UP000018144">
    <property type="component" value="Unassembled WGS sequence"/>
</dbReference>
<reference evidence="2 3" key="1">
    <citation type="journal article" date="2013" name="PLoS Genet.">
        <title>The genome and development-dependent transcriptomes of Pyronema confluens: a window into fungal evolution.</title>
        <authorList>
            <person name="Traeger S."/>
            <person name="Altegoer F."/>
            <person name="Freitag M."/>
            <person name="Gabaldon T."/>
            <person name="Kempken F."/>
            <person name="Kumar A."/>
            <person name="Marcet-Houben M."/>
            <person name="Poggeler S."/>
            <person name="Stajich J.E."/>
            <person name="Nowrousian M."/>
        </authorList>
    </citation>
    <scope>NUCLEOTIDE SEQUENCE [LARGE SCALE GENOMIC DNA]</scope>
    <source>
        <strain evidence="3">CBS 100304</strain>
        <tissue evidence="2">Vegetative mycelium</tissue>
    </source>
</reference>
<feature type="region of interest" description="Disordered" evidence="1">
    <location>
        <begin position="1"/>
        <end position="39"/>
    </location>
</feature>
<keyword evidence="3" id="KW-1185">Reference proteome</keyword>
<organism evidence="2 3">
    <name type="scientific">Pyronema omphalodes (strain CBS 100304)</name>
    <name type="common">Pyronema confluens</name>
    <dbReference type="NCBI Taxonomy" id="1076935"/>
    <lineage>
        <taxon>Eukaryota</taxon>
        <taxon>Fungi</taxon>
        <taxon>Dikarya</taxon>
        <taxon>Ascomycota</taxon>
        <taxon>Pezizomycotina</taxon>
        <taxon>Pezizomycetes</taxon>
        <taxon>Pezizales</taxon>
        <taxon>Pyronemataceae</taxon>
        <taxon>Pyronema</taxon>
    </lineage>
</organism>
<evidence type="ECO:0000313" key="2">
    <source>
        <dbReference type="EMBL" id="CCX33424.1"/>
    </source>
</evidence>
<accession>U4LMS0</accession>
<dbReference type="EMBL" id="HF936058">
    <property type="protein sequence ID" value="CCX33424.1"/>
    <property type="molecule type" value="Genomic_DNA"/>
</dbReference>
<sequence length="162" mass="18381">MARQNQRPKHKTRKEKKRESGASSHSPPADSSRAKKRYELEQMLLHPQIEEPAEKGRVVFELQVIRPVIKEPPTAKALALPGKARDPRDVVPKFANSGDQSVTDSRENASSSRSIRIQNLKKELALLNAQIEHQKRFCAILAEKTKSITSMYREISSMLNKE</sequence>
<protein>
    <submittedName>
        <fullName evidence="2">Uncharacterized protein</fullName>
    </submittedName>
</protein>
<gene>
    <name evidence="2" type="ORF">PCON_01105</name>
</gene>
<proteinExistence type="predicted"/>
<feature type="compositionally biased region" description="Basic residues" evidence="1">
    <location>
        <begin position="1"/>
        <end position="16"/>
    </location>
</feature>
<name>U4LMS0_PYROM</name>
<dbReference type="AlphaFoldDB" id="U4LMS0"/>
<feature type="compositionally biased region" description="Polar residues" evidence="1">
    <location>
        <begin position="97"/>
        <end position="111"/>
    </location>
</feature>
<feature type="region of interest" description="Disordered" evidence="1">
    <location>
        <begin position="71"/>
        <end position="111"/>
    </location>
</feature>
<evidence type="ECO:0000256" key="1">
    <source>
        <dbReference type="SAM" id="MobiDB-lite"/>
    </source>
</evidence>